<reference evidence="2" key="1">
    <citation type="journal article" date="2019" name="Int. J. Syst. Evol. Microbiol.">
        <title>The Global Catalogue of Microorganisms (GCM) 10K type strain sequencing project: providing services to taxonomists for standard genome sequencing and annotation.</title>
        <authorList>
            <consortium name="The Broad Institute Genomics Platform"/>
            <consortium name="The Broad Institute Genome Sequencing Center for Infectious Disease"/>
            <person name="Wu L."/>
            <person name="Ma J."/>
        </authorList>
    </citation>
    <scope>NUCLEOTIDE SEQUENCE [LARGE SCALE GENOMIC DNA]</scope>
    <source>
        <strain evidence="2">JCM 17695</strain>
    </source>
</reference>
<dbReference type="EMBL" id="JBHTEY010000004">
    <property type="protein sequence ID" value="MFC7617260.1"/>
    <property type="molecule type" value="Genomic_DNA"/>
</dbReference>
<evidence type="ECO:0000313" key="1">
    <source>
        <dbReference type="EMBL" id="MFC7617260.1"/>
    </source>
</evidence>
<name>A0ABW2TWW5_9PSEU</name>
<dbReference type="Proteomes" id="UP001596512">
    <property type="component" value="Unassembled WGS sequence"/>
</dbReference>
<accession>A0ABW2TWW5</accession>
<keyword evidence="2" id="KW-1185">Reference proteome</keyword>
<gene>
    <name evidence="1" type="ORF">ACFQV2_31395</name>
</gene>
<evidence type="ECO:0000313" key="2">
    <source>
        <dbReference type="Proteomes" id="UP001596512"/>
    </source>
</evidence>
<sequence length="61" mass="6422">MSAENPGKRADLAGGLLKLGARYAEVGRLGEALATTEEALALCKAEAAERARCTCGTSRWR</sequence>
<evidence type="ECO:0008006" key="3">
    <source>
        <dbReference type="Google" id="ProtNLM"/>
    </source>
</evidence>
<proteinExistence type="predicted"/>
<protein>
    <recommendedName>
        <fullName evidence="3">Tetratricopeptide repeat-containing protein</fullName>
    </recommendedName>
</protein>
<comment type="caution">
    <text evidence="1">The sequence shown here is derived from an EMBL/GenBank/DDBJ whole genome shotgun (WGS) entry which is preliminary data.</text>
</comment>
<organism evidence="1 2">
    <name type="scientific">Actinokineospora soli</name>
    <dbReference type="NCBI Taxonomy" id="1048753"/>
    <lineage>
        <taxon>Bacteria</taxon>
        <taxon>Bacillati</taxon>
        <taxon>Actinomycetota</taxon>
        <taxon>Actinomycetes</taxon>
        <taxon>Pseudonocardiales</taxon>
        <taxon>Pseudonocardiaceae</taxon>
        <taxon>Actinokineospora</taxon>
    </lineage>
</organism>